<keyword evidence="1" id="KW-1133">Transmembrane helix</keyword>
<dbReference type="PANTHER" id="PTHR35342">
    <property type="entry name" value="TRICARBOXYLIC TRANSPORT PROTEIN"/>
    <property type="match status" value="1"/>
</dbReference>
<feature type="transmembrane region" description="Helical" evidence="1">
    <location>
        <begin position="24"/>
        <end position="42"/>
    </location>
</feature>
<feature type="transmembrane region" description="Helical" evidence="1">
    <location>
        <begin position="142"/>
        <end position="164"/>
    </location>
</feature>
<dbReference type="Pfam" id="PF01970">
    <property type="entry name" value="TctA"/>
    <property type="match status" value="1"/>
</dbReference>
<protein>
    <submittedName>
        <fullName evidence="3">Tripartite tricarboxylate transporter TctA family protein</fullName>
    </submittedName>
</protein>
<sequence>MFATALPALGEAWALILQPVVLGYLVLGVVMGLAVGVFPGLGGIAGLSLLLPFMFGMDPILGLALMIGMVAVVPTSDTFASVLMGIPGSSASQATVLDGFPMAKNGQAARALSAAFASSLFGGLVGASFLTVFILVARPVVLAFGLPEMLMITILGLSMVAVLAGRIPLKGLAAAGLGLMIGTIGEADAGGSLRMASYDIPYLADGLKLVIVGLGIFAVPEIVSLLRQDRSIAKGASLGAGWLDGVKDWFANIWLSIRCSIIGVVVGIIPGLGGSVVDWIAYGHSVQTTKDKTKFGKGEVRGVIGPESSNNAKEGGGLVPTLLFGIPGSGSMAIFIGAVALLGSGDIEVGPGMLKDNLDITYSIVWLLALANVVGTIICIAASGGIAKLTTIRFTYLAPFLFMLISFAAFQSGQNFEDLLALFAIGLIGIFLRRFDWSRPAFLIGFVLSNPVEKFTNQAFQIASFRFRKSFEEGMEYVFSPIVIVLIIITVISVVLGIRQAKTIMAEGDVQSGAKRAPLVFLLVIAGYLIFALINANMIPDYNMTDKIIPLVIGGFSLACCVILLVQMMRRPEGDTIFADKEVAGEDADAPFGLWSTLAWFAGLIAATWFVGFILALIGFLISFLRVRAGAGWGKTLLLTACGIGFMCLMAGALNRDFPPGLLQGAVDLPWPLK</sequence>
<feature type="domain" description="DUF112" evidence="2">
    <location>
        <begin position="22"/>
        <end position="443"/>
    </location>
</feature>
<feature type="transmembrane region" description="Helical" evidence="1">
    <location>
        <begin position="49"/>
        <end position="73"/>
    </location>
</feature>
<name>A0A238JGJ7_9RHOB</name>
<keyword evidence="1" id="KW-0812">Transmembrane</keyword>
<feature type="transmembrane region" description="Helical" evidence="1">
    <location>
        <begin position="207"/>
        <end position="226"/>
    </location>
</feature>
<feature type="transmembrane region" description="Helical" evidence="1">
    <location>
        <begin position="477"/>
        <end position="498"/>
    </location>
</feature>
<dbReference type="AlphaFoldDB" id="A0A238JGJ7"/>
<dbReference type="EMBL" id="FXXP01000002">
    <property type="protein sequence ID" value="SMX29267.1"/>
    <property type="molecule type" value="Genomic_DNA"/>
</dbReference>
<dbReference type="InterPro" id="IPR002823">
    <property type="entry name" value="DUF112_TM"/>
</dbReference>
<keyword evidence="4" id="KW-1185">Reference proteome</keyword>
<proteinExistence type="predicted"/>
<feature type="transmembrane region" description="Helical" evidence="1">
    <location>
        <begin position="112"/>
        <end position="136"/>
    </location>
</feature>
<feature type="transmembrane region" description="Helical" evidence="1">
    <location>
        <begin position="394"/>
        <end position="413"/>
    </location>
</feature>
<organism evidence="3 4">
    <name type="scientific">Pelagimonas phthalicica</name>
    <dbReference type="NCBI Taxonomy" id="1037362"/>
    <lineage>
        <taxon>Bacteria</taxon>
        <taxon>Pseudomonadati</taxon>
        <taxon>Pseudomonadota</taxon>
        <taxon>Alphaproteobacteria</taxon>
        <taxon>Rhodobacterales</taxon>
        <taxon>Roseobacteraceae</taxon>
        <taxon>Pelagimonas</taxon>
    </lineage>
</organism>
<dbReference type="Proteomes" id="UP000225972">
    <property type="component" value="Unassembled WGS sequence"/>
</dbReference>
<feature type="transmembrane region" description="Helical" evidence="1">
    <location>
        <begin position="598"/>
        <end position="625"/>
    </location>
</feature>
<feature type="transmembrane region" description="Helical" evidence="1">
    <location>
        <begin position="364"/>
        <end position="387"/>
    </location>
</feature>
<evidence type="ECO:0000313" key="3">
    <source>
        <dbReference type="EMBL" id="SMX29267.1"/>
    </source>
</evidence>
<feature type="transmembrane region" description="Helical" evidence="1">
    <location>
        <begin position="637"/>
        <end position="654"/>
    </location>
</feature>
<evidence type="ECO:0000313" key="4">
    <source>
        <dbReference type="Proteomes" id="UP000225972"/>
    </source>
</evidence>
<feature type="transmembrane region" description="Helical" evidence="1">
    <location>
        <begin position="322"/>
        <end position="344"/>
    </location>
</feature>
<evidence type="ECO:0000256" key="1">
    <source>
        <dbReference type="SAM" id="Phobius"/>
    </source>
</evidence>
<evidence type="ECO:0000259" key="2">
    <source>
        <dbReference type="Pfam" id="PF01970"/>
    </source>
</evidence>
<feature type="transmembrane region" description="Helical" evidence="1">
    <location>
        <begin position="518"/>
        <end position="536"/>
    </location>
</feature>
<keyword evidence="1" id="KW-0472">Membrane</keyword>
<accession>A0A238JGJ7</accession>
<reference evidence="4" key="1">
    <citation type="submission" date="2017-05" db="EMBL/GenBank/DDBJ databases">
        <authorList>
            <person name="Rodrigo-Torres L."/>
            <person name="Arahal R. D."/>
            <person name="Lucena T."/>
        </authorList>
    </citation>
    <scope>NUCLEOTIDE SEQUENCE [LARGE SCALE GENOMIC DNA]</scope>
    <source>
        <strain evidence="4">CECT 8649</strain>
    </source>
</reference>
<feature type="transmembrane region" description="Helical" evidence="1">
    <location>
        <begin position="548"/>
        <end position="569"/>
    </location>
</feature>
<dbReference type="PANTHER" id="PTHR35342:SF5">
    <property type="entry name" value="TRICARBOXYLIC TRANSPORT PROTEIN"/>
    <property type="match status" value="1"/>
</dbReference>
<gene>
    <name evidence="3" type="ORF">TRP8649_03400</name>
</gene>